<dbReference type="SMART" id="SM00454">
    <property type="entry name" value="SAM"/>
    <property type="match status" value="1"/>
</dbReference>
<evidence type="ECO:0000313" key="6">
    <source>
        <dbReference type="Proteomes" id="UP001224775"/>
    </source>
</evidence>
<dbReference type="EMBL" id="JATAAI010000041">
    <property type="protein sequence ID" value="KAK1734107.1"/>
    <property type="molecule type" value="Genomic_DNA"/>
</dbReference>
<dbReference type="InterPro" id="IPR003131">
    <property type="entry name" value="T1-type_BTB"/>
</dbReference>
<dbReference type="PANTHER" id="PTHR14499:SF136">
    <property type="entry name" value="GH08630P"/>
    <property type="match status" value="1"/>
</dbReference>
<comment type="caution">
    <text evidence="5">The sequence shown here is derived from an EMBL/GenBank/DDBJ whole genome shotgun (WGS) entry which is preliminary data.</text>
</comment>
<dbReference type="PANTHER" id="PTHR14499">
    <property type="entry name" value="POTASSIUM CHANNEL TETRAMERIZATION DOMAIN-CONTAINING"/>
    <property type="match status" value="1"/>
</dbReference>
<feature type="region of interest" description="Disordered" evidence="2">
    <location>
        <begin position="1"/>
        <end position="23"/>
    </location>
</feature>
<organism evidence="5 6">
    <name type="scientific">Skeletonema marinoi</name>
    <dbReference type="NCBI Taxonomy" id="267567"/>
    <lineage>
        <taxon>Eukaryota</taxon>
        <taxon>Sar</taxon>
        <taxon>Stramenopiles</taxon>
        <taxon>Ochrophyta</taxon>
        <taxon>Bacillariophyta</taxon>
        <taxon>Coscinodiscophyceae</taxon>
        <taxon>Thalassiosirophycidae</taxon>
        <taxon>Thalassiosirales</taxon>
        <taxon>Skeletonemataceae</taxon>
        <taxon>Skeletonema</taxon>
        <taxon>Skeletonema marinoi-dohrnii complex</taxon>
    </lineage>
</organism>
<feature type="non-terminal residue" evidence="5">
    <location>
        <position position="1"/>
    </location>
</feature>
<dbReference type="SUPFAM" id="SSF47769">
    <property type="entry name" value="SAM/Pointed domain"/>
    <property type="match status" value="1"/>
</dbReference>
<dbReference type="InterPro" id="IPR011333">
    <property type="entry name" value="SKP1/BTB/POZ_sf"/>
</dbReference>
<dbReference type="InterPro" id="IPR001660">
    <property type="entry name" value="SAM"/>
</dbReference>
<dbReference type="Gene3D" id="3.30.710.10">
    <property type="entry name" value="Potassium Channel Kv1.1, Chain A"/>
    <property type="match status" value="2"/>
</dbReference>
<dbReference type="PROSITE" id="PS50097">
    <property type="entry name" value="BTB"/>
    <property type="match status" value="1"/>
</dbReference>
<dbReference type="GO" id="GO:0051260">
    <property type="term" value="P:protein homooligomerization"/>
    <property type="evidence" value="ECO:0007669"/>
    <property type="project" value="InterPro"/>
</dbReference>
<evidence type="ECO:0000256" key="1">
    <source>
        <dbReference type="SAM" id="Coils"/>
    </source>
</evidence>
<accession>A0AAD8XV70</accession>
<evidence type="ECO:0000259" key="4">
    <source>
        <dbReference type="PROSITE" id="PS50105"/>
    </source>
</evidence>
<dbReference type="Proteomes" id="UP001224775">
    <property type="component" value="Unassembled WGS sequence"/>
</dbReference>
<evidence type="ECO:0000259" key="3">
    <source>
        <dbReference type="PROSITE" id="PS50097"/>
    </source>
</evidence>
<evidence type="ECO:0000313" key="5">
    <source>
        <dbReference type="EMBL" id="KAK1734107.1"/>
    </source>
</evidence>
<dbReference type="PROSITE" id="PS50105">
    <property type="entry name" value="SAM_DOMAIN"/>
    <property type="match status" value="1"/>
</dbReference>
<evidence type="ECO:0000256" key="2">
    <source>
        <dbReference type="SAM" id="MobiDB-lite"/>
    </source>
</evidence>
<feature type="coiled-coil region" evidence="1">
    <location>
        <begin position="29"/>
        <end position="74"/>
    </location>
</feature>
<dbReference type="Pfam" id="PF00536">
    <property type="entry name" value="SAM_1"/>
    <property type="match status" value="1"/>
</dbReference>
<proteinExistence type="predicted"/>
<evidence type="ECO:0008006" key="7">
    <source>
        <dbReference type="Google" id="ProtNLM"/>
    </source>
</evidence>
<feature type="domain" description="BTB" evidence="3">
    <location>
        <begin position="89"/>
        <end position="162"/>
    </location>
</feature>
<keyword evidence="6" id="KW-1185">Reference proteome</keyword>
<sequence length="524" mass="58256">HTLNKQSCQDKEHQALLSKPPSNHHLLIISKMEDKLERVNKRLKDARDDLDKHLDKAQTEEKRLQDKLHDIDERKRQCAAANGDVNVSDDDVIEINAGGKIIAARRGVLCKLKGTKLEALFSGRWEQKLQRDNSGRIFLDVNPKAFQAIVDWLNVLAISTEEEHKKRMPTVNEENNHLLKHQMALFVGGDFETKTMNCLFGSNNGLPNTANNSASKSGGFTFGGGKPREGGSRMVAEIIGAIKEKWGTLKELEADISSLEESFLKEEQFIETFVGGGEETSDIVTLNVSGTIMATQRATLQVIEDSVLAQQFDNTKWTEQSNRPNVMEWTPDEVAQWVKGINDVPEEVSQLFIENEIRGSELFALDKEGLKMLGVKRVGTICLLSDAICALKREANKDAVTLIEHSPYCFGKILDYLRLKRLHSINLLAEKPALPSFSEDKRAMFETVVRYYFPGESSKLILNERKSAPPSGFSFGGVELYPPSNGFGRPSPPQAQGPRPIFGHAAAPAPSFAFGIDPRGAVFD</sequence>
<dbReference type="SUPFAM" id="SSF54695">
    <property type="entry name" value="POZ domain"/>
    <property type="match status" value="2"/>
</dbReference>
<reference evidence="5" key="1">
    <citation type="submission" date="2023-06" db="EMBL/GenBank/DDBJ databases">
        <title>Survivors Of The Sea: Transcriptome response of Skeletonema marinoi to long-term dormancy.</title>
        <authorList>
            <person name="Pinder M.I.M."/>
            <person name="Kourtchenko O."/>
            <person name="Robertson E.K."/>
            <person name="Larsson T."/>
            <person name="Maumus F."/>
            <person name="Osuna-Cruz C.M."/>
            <person name="Vancaester E."/>
            <person name="Stenow R."/>
            <person name="Vandepoele K."/>
            <person name="Ploug H."/>
            <person name="Bruchert V."/>
            <person name="Godhe A."/>
            <person name="Topel M."/>
        </authorList>
    </citation>
    <scope>NUCLEOTIDE SEQUENCE</scope>
    <source>
        <strain evidence="5">R05AC</strain>
    </source>
</reference>
<protein>
    <recommendedName>
        <fullName evidence="7">SAM domain-containing protein</fullName>
    </recommendedName>
</protein>
<dbReference type="AlphaFoldDB" id="A0AAD8XV70"/>
<dbReference type="Pfam" id="PF02214">
    <property type="entry name" value="BTB_2"/>
    <property type="match status" value="1"/>
</dbReference>
<feature type="domain" description="SAM" evidence="4">
    <location>
        <begin position="329"/>
        <end position="394"/>
    </location>
</feature>
<dbReference type="InterPro" id="IPR000210">
    <property type="entry name" value="BTB/POZ_dom"/>
</dbReference>
<keyword evidence="1" id="KW-0175">Coiled coil</keyword>
<dbReference type="InterPro" id="IPR013761">
    <property type="entry name" value="SAM/pointed_sf"/>
</dbReference>
<dbReference type="Gene3D" id="1.10.150.50">
    <property type="entry name" value="Transcription Factor, Ets-1"/>
    <property type="match status" value="1"/>
</dbReference>
<gene>
    <name evidence="5" type="ORF">QTG54_015110</name>
</gene>
<name>A0AAD8XV70_9STRA</name>